<evidence type="ECO:0000259" key="2">
    <source>
        <dbReference type="PROSITE" id="PS50968"/>
    </source>
</evidence>
<evidence type="ECO:0000313" key="4">
    <source>
        <dbReference type="Proteomes" id="UP000267469"/>
    </source>
</evidence>
<dbReference type="Pfam" id="PF00364">
    <property type="entry name" value="Biotin_lipoyl"/>
    <property type="match status" value="1"/>
</dbReference>
<keyword evidence="1" id="KW-0092">Biotin</keyword>
<dbReference type="OrthoDB" id="9812676at2"/>
<keyword evidence="4" id="KW-1185">Reference proteome</keyword>
<organism evidence="3 4">
    <name type="scientific">Sinomicrobium pectinilyticum</name>
    <dbReference type="NCBI Taxonomy" id="1084421"/>
    <lineage>
        <taxon>Bacteria</taxon>
        <taxon>Pseudomonadati</taxon>
        <taxon>Bacteroidota</taxon>
        <taxon>Flavobacteriia</taxon>
        <taxon>Flavobacteriales</taxon>
        <taxon>Flavobacteriaceae</taxon>
        <taxon>Sinomicrobium</taxon>
    </lineage>
</organism>
<dbReference type="InterPro" id="IPR011053">
    <property type="entry name" value="Single_hybrid_motif"/>
</dbReference>
<sequence length="161" mass="18071">MDKTYNVNVNDTFGFTIDASEAVSLDMVKTGQDSFHVLKNNRSGKVQIVEADFLRKTYTIQINGNTHRVKISDDIDRLIEDMGFTRSETGHISEIKAPMPGLVLDIQVEEGQKVRENDTLLILEAMKMENVILSPRDGIIKSIVVNKGNSVDKGELLLEYE</sequence>
<dbReference type="PROSITE" id="PS00188">
    <property type="entry name" value="BIOTIN"/>
    <property type="match status" value="1"/>
</dbReference>
<dbReference type="Proteomes" id="UP000267469">
    <property type="component" value="Unassembled WGS sequence"/>
</dbReference>
<gene>
    <name evidence="3" type="ORF">ED312_16650</name>
</gene>
<dbReference type="InterPro" id="IPR001882">
    <property type="entry name" value="Biotin_BS"/>
</dbReference>
<feature type="domain" description="Lipoyl-binding" evidence="2">
    <location>
        <begin position="79"/>
        <end position="161"/>
    </location>
</feature>
<dbReference type="Gene3D" id="2.40.50.100">
    <property type="match status" value="1"/>
</dbReference>
<comment type="caution">
    <text evidence="3">The sequence shown here is derived from an EMBL/GenBank/DDBJ whole genome shotgun (WGS) entry which is preliminary data.</text>
</comment>
<name>A0A3N0E4M9_SINP1</name>
<dbReference type="PROSITE" id="PS50968">
    <property type="entry name" value="BIOTINYL_LIPOYL"/>
    <property type="match status" value="1"/>
</dbReference>
<dbReference type="AlphaFoldDB" id="A0A3N0E4M9"/>
<dbReference type="PANTHER" id="PTHR45266:SF3">
    <property type="entry name" value="OXALOACETATE DECARBOXYLASE ALPHA CHAIN"/>
    <property type="match status" value="1"/>
</dbReference>
<dbReference type="InterPro" id="IPR000089">
    <property type="entry name" value="Biotin_lipoyl"/>
</dbReference>
<dbReference type="SUPFAM" id="SSF51230">
    <property type="entry name" value="Single hybrid motif"/>
    <property type="match status" value="1"/>
</dbReference>
<accession>A0A3N0E4M9</accession>
<dbReference type="PANTHER" id="PTHR45266">
    <property type="entry name" value="OXALOACETATE DECARBOXYLASE ALPHA CHAIN"/>
    <property type="match status" value="1"/>
</dbReference>
<dbReference type="RefSeq" id="WP_123217148.1">
    <property type="nucleotide sequence ID" value="NZ_RJTM01000109.1"/>
</dbReference>
<protein>
    <submittedName>
        <fullName evidence="3">Acetyl-CoA carboxylase biotin carboxyl carrier protein subunit</fullName>
    </submittedName>
</protein>
<dbReference type="FunFam" id="2.40.50.100:FF:000003">
    <property type="entry name" value="Acetyl-CoA carboxylase biotin carboxyl carrier protein"/>
    <property type="match status" value="1"/>
</dbReference>
<reference evidence="3 4" key="1">
    <citation type="submission" date="2018-10" db="EMBL/GenBank/DDBJ databases">
        <title>Sinomicrobium pectinilyticum sp. nov., a pectinase-producing bacterium isolated from alkaline and saline soil, and emended description of the genus Sinomicrobium.</title>
        <authorList>
            <person name="Cheng B."/>
            <person name="Li C."/>
            <person name="Lai Q."/>
            <person name="Du M."/>
            <person name="Shao Z."/>
            <person name="Xu P."/>
            <person name="Yang C."/>
        </authorList>
    </citation>
    <scope>NUCLEOTIDE SEQUENCE [LARGE SCALE GENOMIC DNA]</scope>
    <source>
        <strain evidence="3 4">5DNS001</strain>
    </source>
</reference>
<evidence type="ECO:0000313" key="3">
    <source>
        <dbReference type="EMBL" id="RNL82775.1"/>
    </source>
</evidence>
<evidence type="ECO:0000256" key="1">
    <source>
        <dbReference type="ARBA" id="ARBA00023267"/>
    </source>
</evidence>
<dbReference type="EMBL" id="RJTM01000109">
    <property type="protein sequence ID" value="RNL82775.1"/>
    <property type="molecule type" value="Genomic_DNA"/>
</dbReference>
<dbReference type="InterPro" id="IPR050709">
    <property type="entry name" value="Biotin_Carboxyl_Carrier/Decarb"/>
</dbReference>
<proteinExistence type="predicted"/>
<dbReference type="CDD" id="cd06850">
    <property type="entry name" value="biotinyl_domain"/>
    <property type="match status" value="1"/>
</dbReference>